<sequence>MISASSHLLTLSIAFLLLSLIGIAIGVQFHATKRYQRHVKDGLTYLSSFRQLLNLIQQHRGVSNGVLCGDTSLSTRLPVLQAEVNDQITWLNHNNSWLAHNPNWQGIVLHWQQLSRNYSTLTSMNCISQHSKMIANLLYLIDDSCEYHKLYELKNTDGDSVRYLWQDQLEAAEWVGQARAVGTGVAATGQCSSVERIRLKYLHTAIKENLSALHVDNDAKLIQLLEVIDLNLLSPAPHCSAEYYFDLATAAIEQIYTSFDQQLLSINQKSKWNSPSSQLLIS</sequence>
<organism evidence="1 2">
    <name type="scientific">Vibrio ulleungensis</name>
    <dbReference type="NCBI Taxonomy" id="2807619"/>
    <lineage>
        <taxon>Bacteria</taxon>
        <taxon>Pseudomonadati</taxon>
        <taxon>Pseudomonadota</taxon>
        <taxon>Gammaproteobacteria</taxon>
        <taxon>Vibrionales</taxon>
        <taxon>Vibrionaceae</taxon>
        <taxon>Vibrio</taxon>
    </lineage>
</organism>
<reference evidence="1 2" key="1">
    <citation type="submission" date="2021-02" db="EMBL/GenBank/DDBJ databases">
        <authorList>
            <person name="Park J.-S."/>
        </authorList>
    </citation>
    <scope>NUCLEOTIDE SEQUENCE [LARGE SCALE GENOMIC DNA]</scope>
    <source>
        <strain evidence="1 2">188UL20-2</strain>
    </source>
</reference>
<name>A0ABS2HNR6_9VIBR</name>
<dbReference type="Proteomes" id="UP000809621">
    <property type="component" value="Unassembled WGS sequence"/>
</dbReference>
<evidence type="ECO:0008006" key="3">
    <source>
        <dbReference type="Google" id="ProtNLM"/>
    </source>
</evidence>
<proteinExistence type="predicted"/>
<evidence type="ECO:0000313" key="2">
    <source>
        <dbReference type="Proteomes" id="UP000809621"/>
    </source>
</evidence>
<comment type="caution">
    <text evidence="1">The sequence shown here is derived from an EMBL/GenBank/DDBJ whole genome shotgun (WGS) entry which is preliminary data.</text>
</comment>
<keyword evidence="2" id="KW-1185">Reference proteome</keyword>
<accession>A0ABS2HNR6</accession>
<dbReference type="RefSeq" id="WP_205159258.1">
    <property type="nucleotide sequence ID" value="NZ_JAFEUM010000006.1"/>
</dbReference>
<gene>
    <name evidence="1" type="ORF">JQC93_15215</name>
</gene>
<protein>
    <recommendedName>
        <fullName evidence="3">Nitrate/nitrite sensing protein domain-containing protein</fullName>
    </recommendedName>
</protein>
<evidence type="ECO:0000313" key="1">
    <source>
        <dbReference type="EMBL" id="MBM7037757.1"/>
    </source>
</evidence>
<dbReference type="EMBL" id="JAFEUM010000006">
    <property type="protein sequence ID" value="MBM7037757.1"/>
    <property type="molecule type" value="Genomic_DNA"/>
</dbReference>